<accession>A0AAJ1AHL9</accession>
<gene>
    <name evidence="1" type="ORF">K8G79_05495</name>
</gene>
<dbReference type="AlphaFoldDB" id="A0AAJ1AHL9"/>
<name>A0AAJ1AHL9_9BACT</name>
<reference evidence="1 2" key="1">
    <citation type="journal article" date="2021" name="bioRxiv">
        <title>Unraveling nitrogen, sulfur and carbon metabolic pathways and microbial community transcriptional responses to substrate deprivation and toxicity stresses in a bioreactor mimicking anoxic brackish coastal sediment conditions.</title>
        <authorList>
            <person name="Martins P.D."/>
            <person name="Echeveste M.J."/>
            <person name="Arshad A."/>
            <person name="Kurth J."/>
            <person name="Ouboter H."/>
            <person name="Jetten M.S.M."/>
            <person name="Welte C.U."/>
        </authorList>
    </citation>
    <scope>NUCLEOTIDE SEQUENCE [LARGE SCALE GENOMIC DNA]</scope>
    <source>
        <strain evidence="1">MAG_38</strain>
    </source>
</reference>
<proteinExistence type="predicted"/>
<evidence type="ECO:0000313" key="1">
    <source>
        <dbReference type="EMBL" id="MBZ0159574.1"/>
    </source>
</evidence>
<dbReference type="EMBL" id="JAIOIU010000064">
    <property type="protein sequence ID" value="MBZ0159574.1"/>
    <property type="molecule type" value="Genomic_DNA"/>
</dbReference>
<evidence type="ECO:0000313" key="2">
    <source>
        <dbReference type="Proteomes" id="UP001197609"/>
    </source>
</evidence>
<organism evidence="1 2">
    <name type="scientific">Candidatus Methylomirabilis tolerans</name>
    <dbReference type="NCBI Taxonomy" id="3123416"/>
    <lineage>
        <taxon>Bacteria</taxon>
        <taxon>Candidatus Methylomirabilota</taxon>
        <taxon>Candidatus Methylomirabilia</taxon>
        <taxon>Candidatus Methylomirabilales</taxon>
        <taxon>Candidatus Methylomirabilaceae</taxon>
        <taxon>Candidatus Methylomirabilis</taxon>
    </lineage>
</organism>
<dbReference type="Proteomes" id="UP001197609">
    <property type="component" value="Unassembled WGS sequence"/>
</dbReference>
<comment type="caution">
    <text evidence="1">The sequence shown here is derived from an EMBL/GenBank/DDBJ whole genome shotgun (WGS) entry which is preliminary data.</text>
</comment>
<protein>
    <submittedName>
        <fullName evidence="1">Uncharacterized protein</fullName>
    </submittedName>
</protein>
<sequence>MVGVLVLLIFASSELTIDVDRPLLPALSCVQAVLTGQGESIISVDEEQGVITTGIRLVSPEALHRIAVTDRARTAIRWTRGFYQLTIALSPGEQGGTRVRATARILGYGESDLRLMRPSPWRPLASTGHLEAGILSAITASCRVNP</sequence>